<dbReference type="InterPro" id="IPR021098">
    <property type="entry name" value="Phage_P22_Gp10"/>
</dbReference>
<accession>A0A2A5AYE2</accession>
<name>A0A2A5AYE2_9GAMM</name>
<sequence length="452" mass="49640">MPTLPFPAGFAGVENLPKSRESLTNCFNNQQGAIIPRPGIDEIAELDGIARGQFVWNKSLYQVFSTNLVTDTITGANTIIGAIAGNEIIDTAIGFNEAVIVVKGGEIYTLDKSNTLVSILGNPNIVSCDAVTHINGRFLYIPSDGSPSFFSDIGAAGTVQAASFFDAEELPDDNKTTFNLRNTLYIGGTDSFELFRDTPAFPVPFQRITGARLDYGFIGGLVAYADTFAFIGREKDQDHGIYLINQGRADKISNEAIDAILKTHTLESLSNAVATRFKWRSYDIMTFTLSTASFGYFGGQWFLLSKLIDGIESPWNGGFINQFEGEYYSASLKKVGRLSGSNTEYGELIPRILDIPFQHPDNEWFSVQSMGMAMSQGFNTGPATVGMALSRDNVNYGEFLFREMGAIGEYSKHLDWNYAGGLGSYDGFMGLRFYTTQNVEFDTNGLFAFFRS</sequence>
<proteinExistence type="predicted"/>
<evidence type="ECO:0000313" key="2">
    <source>
        <dbReference type="Proteomes" id="UP000218327"/>
    </source>
</evidence>
<organism evidence="1 2">
    <name type="scientific">SAR86 cluster bacterium</name>
    <dbReference type="NCBI Taxonomy" id="2030880"/>
    <lineage>
        <taxon>Bacteria</taxon>
        <taxon>Pseudomonadati</taxon>
        <taxon>Pseudomonadota</taxon>
        <taxon>Gammaproteobacteria</taxon>
        <taxon>SAR86 cluster</taxon>
    </lineage>
</organism>
<comment type="caution">
    <text evidence="1">The sequence shown here is derived from an EMBL/GenBank/DDBJ whole genome shotgun (WGS) entry which is preliminary data.</text>
</comment>
<reference evidence="2" key="1">
    <citation type="submission" date="2017-08" db="EMBL/GenBank/DDBJ databases">
        <title>A dynamic microbial community with high functional redundancy inhabits the cold, oxic subseafloor aquifer.</title>
        <authorList>
            <person name="Tully B.J."/>
            <person name="Wheat C.G."/>
            <person name="Glazer B.T."/>
            <person name="Huber J.A."/>
        </authorList>
    </citation>
    <scope>NUCLEOTIDE SEQUENCE [LARGE SCALE GENOMIC DNA]</scope>
</reference>
<evidence type="ECO:0000313" key="1">
    <source>
        <dbReference type="EMBL" id="PCJ24150.1"/>
    </source>
</evidence>
<dbReference type="Proteomes" id="UP000218327">
    <property type="component" value="Unassembled WGS sequence"/>
</dbReference>
<dbReference type="AlphaFoldDB" id="A0A2A5AYE2"/>
<dbReference type="EMBL" id="NVVJ01000030">
    <property type="protein sequence ID" value="PCJ24150.1"/>
    <property type="molecule type" value="Genomic_DNA"/>
</dbReference>
<dbReference type="Pfam" id="PF11134">
    <property type="entry name" value="Phage_stabilise"/>
    <property type="match status" value="1"/>
</dbReference>
<gene>
    <name evidence="1" type="ORF">COA96_10415</name>
</gene>
<protein>
    <submittedName>
        <fullName evidence="1">Uncharacterized protein</fullName>
    </submittedName>
</protein>